<name>A0A562J459_9FIRM</name>
<feature type="domain" description="DUF1540" evidence="1">
    <location>
        <begin position="62"/>
        <end position="100"/>
    </location>
</feature>
<dbReference type="RefSeq" id="WP_145085821.1">
    <property type="nucleotide sequence ID" value="NZ_DAMBUX010000014.1"/>
</dbReference>
<proteinExistence type="predicted"/>
<feature type="domain" description="DUF1540" evidence="1">
    <location>
        <begin position="4"/>
        <end position="42"/>
    </location>
</feature>
<keyword evidence="3" id="KW-1185">Reference proteome</keyword>
<evidence type="ECO:0000259" key="1">
    <source>
        <dbReference type="Pfam" id="PF07561"/>
    </source>
</evidence>
<dbReference type="EMBL" id="VLKH01000011">
    <property type="protein sequence ID" value="TWH77942.1"/>
    <property type="molecule type" value="Genomic_DNA"/>
</dbReference>
<dbReference type="AlphaFoldDB" id="A0A562J459"/>
<sequence length="102" mass="11246">MAQINCTVTNCYFNNRQGCTAPSIEVDGKKAEKSRLTSCNTFIEQKPGIRSSVSEPKSDTEIKCEAVKCIYNKSEHCNASDILVNGRNASVPEETCCSTFRD</sequence>
<reference evidence="2 3" key="1">
    <citation type="submission" date="2019-07" db="EMBL/GenBank/DDBJ databases">
        <title>Genomic Encyclopedia of Type Strains, Phase I: the one thousand microbial genomes (KMG-I) project.</title>
        <authorList>
            <person name="Kyrpides N."/>
        </authorList>
    </citation>
    <scope>NUCLEOTIDE SEQUENCE [LARGE SCALE GENOMIC DNA]</scope>
    <source>
        <strain evidence="2 3">DSM 13558</strain>
    </source>
</reference>
<dbReference type="InterPro" id="IPR011437">
    <property type="entry name" value="DUF1540"/>
</dbReference>
<evidence type="ECO:0000313" key="2">
    <source>
        <dbReference type="EMBL" id="TWH77942.1"/>
    </source>
</evidence>
<evidence type="ECO:0000313" key="3">
    <source>
        <dbReference type="Proteomes" id="UP000315343"/>
    </source>
</evidence>
<dbReference type="OrthoDB" id="1754178at2"/>
<organism evidence="2 3">
    <name type="scientific">Sedimentibacter saalensis</name>
    <dbReference type="NCBI Taxonomy" id="130788"/>
    <lineage>
        <taxon>Bacteria</taxon>
        <taxon>Bacillati</taxon>
        <taxon>Bacillota</taxon>
        <taxon>Tissierellia</taxon>
        <taxon>Sedimentibacter</taxon>
    </lineage>
</organism>
<comment type="caution">
    <text evidence="2">The sequence shown here is derived from an EMBL/GenBank/DDBJ whole genome shotgun (WGS) entry which is preliminary data.</text>
</comment>
<protein>
    <submittedName>
        <fullName evidence="2">Uncharacterized protein DUF1540</fullName>
    </submittedName>
</protein>
<accession>A0A562J459</accession>
<gene>
    <name evidence="2" type="ORF">LY60_03132</name>
</gene>
<dbReference type="Pfam" id="PF07561">
    <property type="entry name" value="DUF1540"/>
    <property type="match status" value="2"/>
</dbReference>
<dbReference type="Proteomes" id="UP000315343">
    <property type="component" value="Unassembled WGS sequence"/>
</dbReference>